<keyword evidence="3" id="KW-1185">Reference proteome</keyword>
<feature type="region of interest" description="Disordered" evidence="1">
    <location>
        <begin position="95"/>
        <end position="116"/>
    </location>
</feature>
<sequence length="116" mass="12737">MDLPNPNSSIAGSRRHGSGGERRREERAYLDLVTSMAASMKSMELTGRLLDGGEDRRGPPSWTAMATSPEPASMDPVVGFPHRHRLDLVRRRCCMREGGSRGDGESGEREKAGRVE</sequence>
<accession>A0A4U6T9W2</accession>
<feature type="region of interest" description="Disordered" evidence="1">
    <location>
        <begin position="1"/>
        <end position="28"/>
    </location>
</feature>
<organism evidence="2 3">
    <name type="scientific">Setaria viridis</name>
    <name type="common">Green bristlegrass</name>
    <name type="synonym">Setaria italica subsp. viridis</name>
    <dbReference type="NCBI Taxonomy" id="4556"/>
    <lineage>
        <taxon>Eukaryota</taxon>
        <taxon>Viridiplantae</taxon>
        <taxon>Streptophyta</taxon>
        <taxon>Embryophyta</taxon>
        <taxon>Tracheophyta</taxon>
        <taxon>Spermatophyta</taxon>
        <taxon>Magnoliopsida</taxon>
        <taxon>Liliopsida</taxon>
        <taxon>Poales</taxon>
        <taxon>Poaceae</taxon>
        <taxon>PACMAD clade</taxon>
        <taxon>Panicoideae</taxon>
        <taxon>Panicodae</taxon>
        <taxon>Paniceae</taxon>
        <taxon>Cenchrinae</taxon>
        <taxon>Setaria</taxon>
    </lineage>
</organism>
<evidence type="ECO:0000313" key="2">
    <source>
        <dbReference type="EMBL" id="TKV97112.1"/>
    </source>
</evidence>
<feature type="compositionally biased region" description="Basic and acidic residues" evidence="1">
    <location>
        <begin position="18"/>
        <end position="28"/>
    </location>
</feature>
<reference evidence="2" key="1">
    <citation type="submission" date="2019-03" db="EMBL/GenBank/DDBJ databases">
        <title>WGS assembly of Setaria viridis.</title>
        <authorList>
            <person name="Huang P."/>
            <person name="Jenkins J."/>
            <person name="Grimwood J."/>
            <person name="Barry K."/>
            <person name="Healey A."/>
            <person name="Mamidi S."/>
            <person name="Sreedasyam A."/>
            <person name="Shu S."/>
            <person name="Feldman M."/>
            <person name="Wu J."/>
            <person name="Yu Y."/>
            <person name="Chen C."/>
            <person name="Johnson J."/>
            <person name="Rokhsar D."/>
            <person name="Baxter I."/>
            <person name="Schmutz J."/>
            <person name="Brutnell T."/>
            <person name="Kellogg E."/>
        </authorList>
    </citation>
    <scope>NUCLEOTIDE SEQUENCE [LARGE SCALE GENOMIC DNA]</scope>
</reference>
<dbReference type="EMBL" id="CM016560">
    <property type="protein sequence ID" value="TKV97112.1"/>
    <property type="molecule type" value="Genomic_DNA"/>
</dbReference>
<name>A0A4U6T9W2_SETVI</name>
<feature type="region of interest" description="Disordered" evidence="1">
    <location>
        <begin position="49"/>
        <end position="79"/>
    </location>
</feature>
<protein>
    <submittedName>
        <fullName evidence="2">Uncharacterized protein</fullName>
    </submittedName>
</protein>
<dbReference type="Proteomes" id="UP000298652">
    <property type="component" value="Chromosome 9"/>
</dbReference>
<feature type="compositionally biased region" description="Polar residues" evidence="1">
    <location>
        <begin position="1"/>
        <end position="11"/>
    </location>
</feature>
<dbReference type="Gramene" id="TKV97112">
    <property type="protein sequence ID" value="TKV97112"/>
    <property type="gene ID" value="SEVIR_9G474000v2"/>
</dbReference>
<dbReference type="AlphaFoldDB" id="A0A4U6T9W2"/>
<gene>
    <name evidence="2" type="ORF">SEVIR_9G474000v2</name>
</gene>
<proteinExistence type="predicted"/>
<evidence type="ECO:0000313" key="3">
    <source>
        <dbReference type="Proteomes" id="UP000298652"/>
    </source>
</evidence>
<evidence type="ECO:0000256" key="1">
    <source>
        <dbReference type="SAM" id="MobiDB-lite"/>
    </source>
</evidence>